<dbReference type="Proteomes" id="UP000266673">
    <property type="component" value="Unassembled WGS sequence"/>
</dbReference>
<reference evidence="1 2" key="1">
    <citation type="submission" date="2018-06" db="EMBL/GenBank/DDBJ databases">
        <title>Comparative genomics reveals the genomic features of Rhizophagus irregularis, R. cerebriforme, R. diaphanum and Gigaspora rosea, and their symbiotic lifestyle signature.</title>
        <authorList>
            <person name="Morin E."/>
            <person name="San Clemente H."/>
            <person name="Chen E.C.H."/>
            <person name="De La Providencia I."/>
            <person name="Hainaut M."/>
            <person name="Kuo A."/>
            <person name="Kohler A."/>
            <person name="Murat C."/>
            <person name="Tang N."/>
            <person name="Roy S."/>
            <person name="Loubradou J."/>
            <person name="Henrissat B."/>
            <person name="Grigoriev I.V."/>
            <person name="Corradi N."/>
            <person name="Roux C."/>
            <person name="Martin F.M."/>
        </authorList>
    </citation>
    <scope>NUCLEOTIDE SEQUENCE [LARGE SCALE GENOMIC DNA]</scope>
    <source>
        <strain evidence="1 2">DAOM 194757</strain>
    </source>
</reference>
<dbReference type="STRING" id="44941.A0A397WAC9"/>
<dbReference type="AlphaFoldDB" id="A0A397WAC9"/>
<evidence type="ECO:0000313" key="1">
    <source>
        <dbReference type="EMBL" id="RIB29503.1"/>
    </source>
</evidence>
<sequence length="436" mass="49656">MSEQDSHQASLVKKKEKERASIVYTSTARTGTETNAFLKVLERLLNFFVLQQGAMICHHCLYKTDDDPEYVNLPDYLLPPERISKKDIRKFQELVPLTGLNNKFINGVKAEVGYLLDASGASSSAIETLADAGLMVRREIIARHKAQHTKTQTMIVGNFLTDNTHEERVEHLLVHSYDNRIEQCREDRSMDNTKLVELKVGLLHLLEDYIDALQSLTNIGEARTYLENQILVAPMDYPGQLNVRRAVNHRIKRGDSSGIPRQVLHIVPMIGPLHVSLNSRESVFLFNYDFLINFFMLFMEVGRANRLQQTQNIVFHRSDIALMLRHCQWVGTLCILHELINTVIWRTVQGRMRLGSQCKYCKDYLISGIEKNCKAYDESVNSTEKATKVVDKGNSNVPETTETTTHTSAVEVDNVVLNSNIDQLYSNAMNNFRAAL</sequence>
<proteinExistence type="predicted"/>
<evidence type="ECO:0000313" key="2">
    <source>
        <dbReference type="Proteomes" id="UP000266673"/>
    </source>
</evidence>
<protein>
    <submittedName>
        <fullName evidence="1">Uncharacterized protein</fullName>
    </submittedName>
</protein>
<dbReference type="EMBL" id="QKWP01000036">
    <property type="protein sequence ID" value="RIB29503.1"/>
    <property type="molecule type" value="Genomic_DNA"/>
</dbReference>
<comment type="caution">
    <text evidence="1">The sequence shown here is derived from an EMBL/GenBank/DDBJ whole genome shotgun (WGS) entry which is preliminary data.</text>
</comment>
<organism evidence="1 2">
    <name type="scientific">Gigaspora rosea</name>
    <dbReference type="NCBI Taxonomy" id="44941"/>
    <lineage>
        <taxon>Eukaryota</taxon>
        <taxon>Fungi</taxon>
        <taxon>Fungi incertae sedis</taxon>
        <taxon>Mucoromycota</taxon>
        <taxon>Glomeromycotina</taxon>
        <taxon>Glomeromycetes</taxon>
        <taxon>Diversisporales</taxon>
        <taxon>Gigasporaceae</taxon>
        <taxon>Gigaspora</taxon>
    </lineage>
</organism>
<accession>A0A397WAC9</accession>
<gene>
    <name evidence="1" type="ORF">C2G38_2136806</name>
</gene>
<dbReference type="OrthoDB" id="10488996at2759"/>
<keyword evidence="2" id="KW-1185">Reference proteome</keyword>
<name>A0A397WAC9_9GLOM</name>